<feature type="region of interest" description="Disordered" evidence="1">
    <location>
        <begin position="78"/>
        <end position="111"/>
    </location>
</feature>
<accession>A0ABM9EIR7</accession>
<comment type="caution">
    <text evidence="2">The sequence shown here is derived from an EMBL/GenBank/DDBJ whole genome shotgun (WGS) entry which is preliminary data.</text>
</comment>
<evidence type="ECO:0000313" key="3">
    <source>
        <dbReference type="Proteomes" id="UP001153050"/>
    </source>
</evidence>
<protein>
    <submittedName>
        <fullName evidence="2">Uncharacterized protein</fullName>
    </submittedName>
</protein>
<gene>
    <name evidence="2" type="ORF">MES5069_80001</name>
</gene>
<keyword evidence="3" id="KW-1185">Reference proteome</keyword>
<evidence type="ECO:0000256" key="1">
    <source>
        <dbReference type="SAM" id="MobiDB-lite"/>
    </source>
</evidence>
<evidence type="ECO:0000313" key="2">
    <source>
        <dbReference type="EMBL" id="CAH2409278.1"/>
    </source>
</evidence>
<sequence length="111" mass="12484">MLPEKWPFLPGHLAPGAGSQKEGIAITDRPQKWMTRDFLFIAPPSFPDIVARQPERFDLRPRAHDRRRVRYRTVGAARADERLPGAGGQRDLTADTSRSLGTCLSRDSLTM</sequence>
<reference evidence="2 3" key="1">
    <citation type="submission" date="2022-03" db="EMBL/GenBank/DDBJ databases">
        <authorList>
            <person name="Brunel B."/>
        </authorList>
    </citation>
    <scope>NUCLEOTIDE SEQUENCE [LARGE SCALE GENOMIC DNA]</scope>
    <source>
        <strain evidence="2">STM5069sample</strain>
    </source>
</reference>
<dbReference type="EMBL" id="CAKXZT010000179">
    <property type="protein sequence ID" value="CAH2409278.1"/>
    <property type="molecule type" value="Genomic_DNA"/>
</dbReference>
<proteinExistence type="predicted"/>
<feature type="compositionally biased region" description="Polar residues" evidence="1">
    <location>
        <begin position="94"/>
        <end position="111"/>
    </location>
</feature>
<feature type="region of interest" description="Disordered" evidence="1">
    <location>
        <begin position="1"/>
        <end position="22"/>
    </location>
</feature>
<organism evidence="2 3">
    <name type="scientific">Mesorhizobium escarrei</name>
    <dbReference type="NCBI Taxonomy" id="666018"/>
    <lineage>
        <taxon>Bacteria</taxon>
        <taxon>Pseudomonadati</taxon>
        <taxon>Pseudomonadota</taxon>
        <taxon>Alphaproteobacteria</taxon>
        <taxon>Hyphomicrobiales</taxon>
        <taxon>Phyllobacteriaceae</taxon>
        <taxon>Mesorhizobium</taxon>
    </lineage>
</organism>
<dbReference type="Proteomes" id="UP001153050">
    <property type="component" value="Unassembled WGS sequence"/>
</dbReference>
<name>A0ABM9EIR7_9HYPH</name>